<accession>A0A4Q8AMZ1</accession>
<dbReference type="InterPro" id="IPR016181">
    <property type="entry name" value="Acyl_CoA_acyltransferase"/>
</dbReference>
<dbReference type="Gene3D" id="3.40.630.30">
    <property type="match status" value="2"/>
</dbReference>
<keyword evidence="4" id="KW-1185">Reference proteome</keyword>
<dbReference type="PANTHER" id="PTHR13947:SF37">
    <property type="entry name" value="LD18367P"/>
    <property type="match status" value="1"/>
</dbReference>
<dbReference type="Pfam" id="PF00583">
    <property type="entry name" value="Acetyltransf_1"/>
    <property type="match status" value="1"/>
</dbReference>
<dbReference type="GO" id="GO:0005840">
    <property type="term" value="C:ribosome"/>
    <property type="evidence" value="ECO:0007669"/>
    <property type="project" value="UniProtKB-KW"/>
</dbReference>
<feature type="domain" description="N-acetyltransferase" evidence="2">
    <location>
        <begin position="214"/>
        <end position="372"/>
    </location>
</feature>
<dbReference type="SUPFAM" id="SSF55729">
    <property type="entry name" value="Acyl-CoA N-acyltransferases (Nat)"/>
    <property type="match status" value="2"/>
</dbReference>
<evidence type="ECO:0000259" key="2">
    <source>
        <dbReference type="PROSITE" id="PS51186"/>
    </source>
</evidence>
<reference evidence="3 4" key="1">
    <citation type="submission" date="2019-02" db="EMBL/GenBank/DDBJ databases">
        <title>Sequencing the genomes of 1000 actinobacteria strains.</title>
        <authorList>
            <person name="Klenk H.-P."/>
        </authorList>
    </citation>
    <scope>NUCLEOTIDE SEQUENCE [LARGE SCALE GENOMIC DNA]</scope>
    <source>
        <strain evidence="3 4">DSM 18319</strain>
    </source>
</reference>
<proteinExistence type="predicted"/>
<dbReference type="CDD" id="cd04301">
    <property type="entry name" value="NAT_SF"/>
    <property type="match status" value="2"/>
</dbReference>
<keyword evidence="1" id="KW-0808">Transferase</keyword>
<sequence length="377" mass="41133">MQKCRITSQNRAQLRASSQLRRVNLISVIQPEPRQLPRPAFVIREATPEEFATVGDVTVAAFASGPYGHLPTSAERARLLRDAEGRAASGTLLVAVATGTGSHAEGTVIGTASLLRAETEHSRLATGEEFELRLLGVLPEARGLGLGEELTRVALECAVEQGASALVLDTGELNLPAQRLYERLGFERIVDAAQTADVPLVAYRYPLQRPDGEVRVRLMRDEEMDAVAELSERAYAHDYSLSDSYRASIVDVAGRAGEHQVWVASDTETGALLGTVSTPRAGAVMTELPQVGEMDFRLLAVHPDARRRGIGELLSRHVLLLGRLRGVPRVVMNSGPEMTGAHKLYERLGFERLLDREPLLTMPDGRELKLLSFGYSI</sequence>
<keyword evidence="3" id="KW-0687">Ribonucleoprotein</keyword>
<protein>
    <submittedName>
        <fullName evidence="3">Ribosomal protein S18 acetylase RimI-like enzyme</fullName>
    </submittedName>
</protein>
<dbReference type="Proteomes" id="UP000291483">
    <property type="component" value="Unassembled WGS sequence"/>
</dbReference>
<dbReference type="PANTHER" id="PTHR13947">
    <property type="entry name" value="GNAT FAMILY N-ACETYLTRANSFERASE"/>
    <property type="match status" value="1"/>
</dbReference>
<comment type="caution">
    <text evidence="3">The sequence shown here is derived from an EMBL/GenBank/DDBJ whole genome shotgun (WGS) entry which is preliminary data.</text>
</comment>
<dbReference type="AlphaFoldDB" id="A0A4Q8AMZ1"/>
<dbReference type="Pfam" id="PF13508">
    <property type="entry name" value="Acetyltransf_7"/>
    <property type="match status" value="1"/>
</dbReference>
<gene>
    <name evidence="3" type="ORF">EV379_2327</name>
</gene>
<dbReference type="GO" id="GO:0008080">
    <property type="term" value="F:N-acetyltransferase activity"/>
    <property type="evidence" value="ECO:0007669"/>
    <property type="project" value="InterPro"/>
</dbReference>
<name>A0A4Q8AMZ1_9MICO</name>
<keyword evidence="3" id="KW-0689">Ribosomal protein</keyword>
<evidence type="ECO:0000313" key="3">
    <source>
        <dbReference type="EMBL" id="RZU65982.1"/>
    </source>
</evidence>
<evidence type="ECO:0000313" key="4">
    <source>
        <dbReference type="Proteomes" id="UP000291483"/>
    </source>
</evidence>
<dbReference type="PROSITE" id="PS51186">
    <property type="entry name" value="GNAT"/>
    <property type="match status" value="2"/>
</dbReference>
<feature type="domain" description="N-acetyltransferase" evidence="2">
    <location>
        <begin position="41"/>
        <end position="210"/>
    </location>
</feature>
<dbReference type="EMBL" id="SHLC01000001">
    <property type="protein sequence ID" value="RZU65982.1"/>
    <property type="molecule type" value="Genomic_DNA"/>
</dbReference>
<evidence type="ECO:0000256" key="1">
    <source>
        <dbReference type="ARBA" id="ARBA00022679"/>
    </source>
</evidence>
<dbReference type="InterPro" id="IPR000182">
    <property type="entry name" value="GNAT_dom"/>
</dbReference>
<organism evidence="3 4">
    <name type="scientific">Microterricola gilva</name>
    <dbReference type="NCBI Taxonomy" id="393267"/>
    <lineage>
        <taxon>Bacteria</taxon>
        <taxon>Bacillati</taxon>
        <taxon>Actinomycetota</taxon>
        <taxon>Actinomycetes</taxon>
        <taxon>Micrococcales</taxon>
        <taxon>Microbacteriaceae</taxon>
        <taxon>Microterricola</taxon>
    </lineage>
</organism>
<dbReference type="InterPro" id="IPR050769">
    <property type="entry name" value="NAT_camello-type"/>
</dbReference>